<dbReference type="UniPathway" id="UPA00193"/>
<name>A0A3V4PLB6_SALDU</name>
<evidence type="ECO:0000259" key="12">
    <source>
        <dbReference type="Pfam" id="PF00464"/>
    </source>
</evidence>
<comment type="catalytic activity">
    <reaction evidence="10">
        <text>(6R)-5,10-methylene-5,6,7,8-tetrahydrofolate + glycine + H2O = (6S)-5,6,7,8-tetrahydrofolate + L-serine</text>
        <dbReference type="Rhea" id="RHEA:15481"/>
        <dbReference type="ChEBI" id="CHEBI:15377"/>
        <dbReference type="ChEBI" id="CHEBI:15636"/>
        <dbReference type="ChEBI" id="CHEBI:33384"/>
        <dbReference type="ChEBI" id="CHEBI:57305"/>
        <dbReference type="ChEBI" id="CHEBI:57453"/>
        <dbReference type="EC" id="2.1.2.1"/>
    </reaction>
</comment>
<keyword evidence="9 10" id="KW-0663">Pyridoxal phosphate</keyword>
<reference evidence="13" key="4">
    <citation type="submission" date="2019-06" db="EMBL/GenBank/DDBJ databases">
        <authorList>
            <consortium name="GenomeTrakr network: Whole genome sequencing for foodborne pathogen traceback"/>
        </authorList>
    </citation>
    <scope>NUCLEOTIDE SEQUENCE</scope>
    <source>
        <strain evidence="21">ADRDL-43556-11-1-1</strain>
        <strain evidence="19">FSIS11810954</strain>
        <strain evidence="17">FSIS11816373</strain>
        <strain evidence="15">FSIS11816978</strain>
        <strain evidence="13">FSIS11919456</strain>
        <strain evidence="14">FSIS11920184</strain>
        <strain evidence="22">FSIS1710681</strain>
        <strain evidence="18">FSIS31800840</strain>
    </source>
</reference>
<evidence type="ECO:0000313" key="28">
    <source>
        <dbReference type="EMBL" id="HAB5002398.1"/>
    </source>
</evidence>
<accession>A0A3T3IQG8</accession>
<comment type="caution">
    <text evidence="23">The sequence shown here is derived from an EMBL/GenBank/DDBJ whole genome shotgun (WGS) entry which is preliminary data.</text>
</comment>
<dbReference type="EMBL" id="DAARBE010000017">
    <property type="protein sequence ID" value="HAE1708226.1"/>
    <property type="molecule type" value="Genomic_DNA"/>
</dbReference>
<evidence type="ECO:0000313" key="18">
    <source>
        <dbReference type="EMBL" id="ECU3180542.1"/>
    </source>
</evidence>
<comment type="caution">
    <text evidence="10">Lacks conserved residue(s) required for the propagation of feature annotation.</text>
</comment>
<comment type="pathway">
    <text evidence="10">One-carbon metabolism; tetrahydrofolate interconversion.</text>
</comment>
<evidence type="ECO:0000313" key="25">
    <source>
        <dbReference type="EMBL" id="HAB2224871.1"/>
    </source>
</evidence>
<reference evidence="24" key="1">
    <citation type="journal article" date="2018" name="Genome Biol.">
        <title>SKESA: strategic k-mer extension for scrupulous assemblies.</title>
        <authorList>
            <person name="Souvorov A."/>
            <person name="Agarwala R."/>
            <person name="Lipman D.J."/>
        </authorList>
    </citation>
    <scope>NUCLEOTIDE SEQUENCE</scope>
    <source>
        <strain evidence="34">13-1494</strain>
        <strain evidence="32">NVSL 5618</strain>
        <strain evidence="24">Salmonella enterica</strain>
    </source>
</reference>
<dbReference type="EMBL" id="AAHSLO010000015">
    <property type="protein sequence ID" value="EBZ8448600.1"/>
    <property type="molecule type" value="Genomic_DNA"/>
</dbReference>
<dbReference type="EMBL" id="DAAGQJ010000035">
    <property type="protein sequence ID" value="HAB4126725.1"/>
    <property type="molecule type" value="Genomic_DNA"/>
</dbReference>
<evidence type="ECO:0000256" key="9">
    <source>
        <dbReference type="ARBA" id="ARBA00022898"/>
    </source>
</evidence>
<organism evidence="23">
    <name type="scientific">Salmonella dublin</name>
    <dbReference type="NCBI Taxonomy" id="98360"/>
    <lineage>
        <taxon>Bacteria</taxon>
        <taxon>Pseudomonadati</taxon>
        <taxon>Pseudomonadota</taxon>
        <taxon>Gammaproteobacteria</taxon>
        <taxon>Enterobacterales</taxon>
        <taxon>Enterobacteriaceae</taxon>
        <taxon>Salmonella</taxon>
    </lineage>
</organism>
<dbReference type="EC" id="2.1.2.1" evidence="10"/>
<evidence type="ECO:0000313" key="27">
    <source>
        <dbReference type="EMBL" id="HAB4126725.1"/>
    </source>
</evidence>
<evidence type="ECO:0000256" key="7">
    <source>
        <dbReference type="ARBA" id="ARBA00022605"/>
    </source>
</evidence>
<dbReference type="Gene3D" id="3.40.640.10">
    <property type="entry name" value="Type I PLP-dependent aspartate aminotransferase-like (Major domain)"/>
    <property type="match status" value="1"/>
</dbReference>
<dbReference type="UniPathway" id="UPA00288">
    <property type="reaction ID" value="UER01023"/>
</dbReference>
<sequence>MNFRGNCMINNDPLFDLLNKEQQRQQHSLELIASENFASPAVLAAQESVLTNKYAEGYYQHRYYGGCKFIDEVEMLAITRAQQLFGARYVNVQPHSGSQANQAVYLALLKPGDKILGMSLQCGGHLTHGSPVNQSGKWFNAFHYGVDAHSGLIDMDEVETIAKRERPRLIIAGGSAYPRHYDFARFRRIADAVGAILLVDMAHFAGLVAGGCFPSPLAYADVITTTTHKTLRGPRGGMILANDARLAKKIDSAIFPGLQGGPLMHVIAAKAVALGEALQPEFKRYAGQVIENAQAMCQQLAQRGLTLLTGGTDCHLGIIDLRPQGLTGAQVEYFLELAGITVNKNTLPGDPQPPSITSGIRIGSAACATRGMNADDFTLIADWISEIIFAIKTPNITDICADIRQKVTKLTTNYPLPYQ</sequence>
<dbReference type="PANTHER" id="PTHR11680:SF35">
    <property type="entry name" value="SERINE HYDROXYMETHYLTRANSFERASE 1"/>
    <property type="match status" value="1"/>
</dbReference>
<evidence type="ECO:0000313" key="29">
    <source>
        <dbReference type="EMBL" id="HAB5365491.1"/>
    </source>
</evidence>
<dbReference type="GO" id="GO:0032259">
    <property type="term" value="P:methylation"/>
    <property type="evidence" value="ECO:0007669"/>
    <property type="project" value="UniProtKB-KW"/>
</dbReference>
<dbReference type="EMBL" id="AAGJVX010000047">
    <property type="protein sequence ID" value="EBO8602897.1"/>
    <property type="molecule type" value="Genomic_DNA"/>
</dbReference>
<keyword evidence="6 10" id="KW-0554">One-carbon metabolism</keyword>
<dbReference type="GO" id="GO:0035999">
    <property type="term" value="P:tetrahydrofolate interconversion"/>
    <property type="evidence" value="ECO:0007669"/>
    <property type="project" value="UniProtKB-UniRule"/>
</dbReference>
<dbReference type="EMBL" id="DAARVE010000047">
    <property type="protein sequence ID" value="HAE4077282.1"/>
    <property type="molecule type" value="Genomic_DNA"/>
</dbReference>
<dbReference type="NCBIfam" id="NF000586">
    <property type="entry name" value="PRK00011.1"/>
    <property type="match status" value="1"/>
</dbReference>
<dbReference type="EMBL" id="DAAHIK010000186">
    <property type="protein sequence ID" value="HAB6167649.1"/>
    <property type="molecule type" value="Genomic_DNA"/>
</dbReference>
<dbReference type="InterPro" id="IPR001085">
    <property type="entry name" value="Ser_HO-MeTrfase"/>
</dbReference>
<evidence type="ECO:0000313" key="32">
    <source>
        <dbReference type="EMBL" id="HAC6496900.1"/>
    </source>
</evidence>
<reference evidence="20" key="2">
    <citation type="submission" date="2018-07" db="EMBL/GenBank/DDBJ databases">
        <authorList>
            <consortium name="PulseNet: The National Subtyping Network for Foodborne Disease Surveillance"/>
            <person name="Tarr C.L."/>
            <person name="Trees E."/>
            <person name="Katz L.S."/>
            <person name="Carleton-Romer H.A."/>
            <person name="Stroika S."/>
            <person name="Kucerova Z."/>
            <person name="Roache K.F."/>
            <person name="Sabol A.L."/>
            <person name="Besser J."/>
            <person name="Gerner-Smidt P."/>
        </authorList>
    </citation>
    <scope>NUCLEOTIDE SEQUENCE</scope>
    <source>
        <strain evidence="20">PNUSAS000199</strain>
    </source>
</reference>
<dbReference type="InterPro" id="IPR049943">
    <property type="entry name" value="Ser_HO-MeTrfase-like"/>
</dbReference>
<evidence type="ECO:0000313" key="30">
    <source>
        <dbReference type="EMBL" id="HAB6107605.1"/>
    </source>
</evidence>
<reference evidence="23" key="3">
    <citation type="submission" date="2018-07" db="EMBL/GenBank/DDBJ databases">
        <authorList>
            <person name="Ashton P.M."/>
            <person name="Dallman T."/>
            <person name="Nair S."/>
            <person name="De Pinna E."/>
            <person name="Peters T."/>
            <person name="Grant K."/>
        </authorList>
    </citation>
    <scope>NUCLEOTIDE SEQUENCE</scope>
    <source>
        <strain evidence="23">330451</strain>
        <strain evidence="16">638680</strain>
    </source>
</reference>
<evidence type="ECO:0000313" key="31">
    <source>
        <dbReference type="EMBL" id="HAB6167649.1"/>
    </source>
</evidence>
<keyword evidence="23" id="KW-0489">Methyltransferase</keyword>
<dbReference type="AlphaFoldDB" id="A0A3V4PLB6"/>
<dbReference type="CDD" id="cd00378">
    <property type="entry name" value="SHMT"/>
    <property type="match status" value="1"/>
</dbReference>
<dbReference type="InterPro" id="IPR039429">
    <property type="entry name" value="SHMT-like_dom"/>
</dbReference>
<dbReference type="EMBL" id="DAAGAE010000021">
    <property type="protein sequence ID" value="HAB2224871.1"/>
    <property type="molecule type" value="Genomic_DNA"/>
</dbReference>
<dbReference type="EMBL" id="AAKPOL010000017">
    <property type="protein sequence ID" value="ECU3180542.1"/>
    <property type="molecule type" value="Genomic_DNA"/>
</dbReference>
<dbReference type="GO" id="GO:0019264">
    <property type="term" value="P:glycine biosynthetic process from serine"/>
    <property type="evidence" value="ECO:0007669"/>
    <property type="project" value="UniProtKB-UniRule"/>
</dbReference>
<evidence type="ECO:0000256" key="1">
    <source>
        <dbReference type="ARBA" id="ARBA00001933"/>
    </source>
</evidence>
<evidence type="ECO:0000313" key="17">
    <source>
        <dbReference type="EMBL" id="ECA3204882.1"/>
    </source>
</evidence>
<dbReference type="EMBL" id="DAAFZU010000117">
    <property type="protein sequence ID" value="HAB2155046.1"/>
    <property type="molecule type" value="Genomic_DNA"/>
</dbReference>
<keyword evidence="8 10" id="KW-0808">Transferase</keyword>
<evidence type="ECO:0000256" key="11">
    <source>
        <dbReference type="PIRSR" id="PIRSR000412-50"/>
    </source>
</evidence>
<gene>
    <name evidence="10 23" type="primary">glyA</name>
    <name evidence="20" type="ORF">AAG96_20630</name>
    <name evidence="21" type="ORF">ASP09_19100</name>
    <name evidence="22" type="ORF">B5Q64_17880</name>
    <name evidence="23" type="ORF">CC728_19785</name>
    <name evidence="19" type="ORF">DQQ75_16750</name>
    <name evidence="18" type="ORF">DYM17_15200</name>
    <name evidence="13" type="ORF">E5H40_20070</name>
    <name evidence="16" type="ORF">EHB47_18820</name>
    <name evidence="17" type="ORF">EJP12_13275</name>
    <name evidence="15" type="ORF">EP077_21335</name>
    <name evidence="14" type="ORF">FBH21_04840</name>
    <name evidence="32" type="ORF">G0B14_14005</name>
    <name evidence="33" type="ORF">G3A02_12560</name>
    <name evidence="34" type="ORF">G4B41_003525</name>
    <name evidence="28" type="ORF">GB127_07070</name>
    <name evidence="29" type="ORF">GB128_10760</name>
    <name evidence="24" type="ORF">GB155_17025</name>
    <name evidence="30" type="ORF">GB329_14080</name>
    <name evidence="31" type="ORF">GB377_21675</name>
    <name evidence="26" type="ORF">GB457_19940</name>
    <name evidence="25" type="ORF">GB562_04790</name>
    <name evidence="27" type="ORF">GBX69_09765</name>
</gene>
<evidence type="ECO:0000313" key="21">
    <source>
        <dbReference type="EMBL" id="ECX6526504.1"/>
    </source>
</evidence>
<comment type="function">
    <text evidence="10">Catalyzes the reversible interconversion of serine and glycine with tetrahydrofolate (THF) serving as the one-carbon carrier. This reaction serves as the major source of one-carbon groups required for the biosynthesis of purines, thymidylate, methionine, and other important biomolecules. Also exhibits THF-independent aldolase activity toward beta-hydroxyamino acids, producing glycine and aldehydes, via a retro-aldol mechanism.</text>
</comment>
<dbReference type="Pfam" id="PF00464">
    <property type="entry name" value="SHMT"/>
    <property type="match status" value="1"/>
</dbReference>
<feature type="modified residue" description="N6-(pyridoxal phosphate)lysine" evidence="10 11">
    <location>
        <position position="229"/>
    </location>
</feature>
<feature type="domain" description="Serine hydroxymethyltransferase-like" evidence="12">
    <location>
        <begin position="13"/>
        <end position="384"/>
    </location>
</feature>
<evidence type="ECO:0000256" key="8">
    <source>
        <dbReference type="ARBA" id="ARBA00022679"/>
    </source>
</evidence>
<dbReference type="GO" id="GO:0004372">
    <property type="term" value="F:glycine hydroxymethyltransferase activity"/>
    <property type="evidence" value="ECO:0007669"/>
    <property type="project" value="UniProtKB-UniRule"/>
</dbReference>
<evidence type="ECO:0000256" key="4">
    <source>
        <dbReference type="ARBA" id="ARBA00011738"/>
    </source>
</evidence>
<feature type="binding site" evidence="10">
    <location>
        <position position="120"/>
    </location>
    <ligand>
        <name>(6S)-5,6,7,8-tetrahydrofolate</name>
        <dbReference type="ChEBI" id="CHEBI:57453"/>
    </ligand>
</feature>
<dbReference type="EMBL" id="AAMJPS010000014">
    <property type="protein sequence ID" value="EDI0345680.1"/>
    <property type="molecule type" value="Genomic_DNA"/>
</dbReference>
<evidence type="ECO:0000313" key="13">
    <source>
        <dbReference type="EMBL" id="EBM8733094.1"/>
    </source>
</evidence>
<dbReference type="EMBL" id="AAGDZO010000012">
    <property type="protein sequence ID" value="EBM8733094.1"/>
    <property type="molecule type" value="Genomic_DNA"/>
</dbReference>
<dbReference type="GO" id="GO:0030170">
    <property type="term" value="F:pyridoxal phosphate binding"/>
    <property type="evidence" value="ECO:0007669"/>
    <property type="project" value="UniProtKB-UniRule"/>
</dbReference>
<comment type="cofactor">
    <cofactor evidence="1 10 11">
        <name>pyridoxal 5'-phosphate</name>
        <dbReference type="ChEBI" id="CHEBI:597326"/>
    </cofactor>
</comment>
<comment type="pathway">
    <text evidence="10">Amino-acid biosynthesis; glycine biosynthesis; glycine from L-serine: step 1/1.</text>
</comment>
<dbReference type="GO" id="GO:0008168">
    <property type="term" value="F:methyltransferase activity"/>
    <property type="evidence" value="ECO:0007669"/>
    <property type="project" value="UniProtKB-KW"/>
</dbReference>
<dbReference type="InterPro" id="IPR015422">
    <property type="entry name" value="PyrdxlP-dep_Trfase_small"/>
</dbReference>
<protein>
    <recommendedName>
        <fullName evidence="10">Serine hydroxymethyltransferase</fullName>
        <shortName evidence="10">SHMT</shortName>
        <shortName evidence="10">Serine methylase</shortName>
        <ecNumber evidence="10">2.1.2.1</ecNumber>
    </recommendedName>
</protein>
<dbReference type="EMBL" id="DAAHAY010000038">
    <property type="protein sequence ID" value="HAB5365491.1"/>
    <property type="molecule type" value="Genomic_DNA"/>
</dbReference>
<evidence type="ECO:0000313" key="26">
    <source>
        <dbReference type="EMBL" id="HAB2456854.1"/>
    </source>
</evidence>
<evidence type="ECO:0000313" key="34">
    <source>
        <dbReference type="EMBL" id="HAE4077282.1"/>
    </source>
</evidence>
<comment type="subunit">
    <text evidence="4 10">Homodimer.</text>
</comment>
<dbReference type="PROSITE" id="PS00096">
    <property type="entry name" value="SHMT"/>
    <property type="match status" value="1"/>
</dbReference>
<evidence type="ECO:0000256" key="10">
    <source>
        <dbReference type="HAMAP-Rule" id="MF_00051"/>
    </source>
</evidence>
<dbReference type="EMBL" id="AAKUVP010000017">
    <property type="protein sequence ID" value="ECV9567659.1"/>
    <property type="molecule type" value="Genomic_DNA"/>
</dbReference>
<evidence type="ECO:0000256" key="5">
    <source>
        <dbReference type="ARBA" id="ARBA00022490"/>
    </source>
</evidence>
<dbReference type="EMBL" id="AAHTZC010000018">
    <property type="protein sequence ID" value="ECA3204882.1"/>
    <property type="molecule type" value="Genomic_DNA"/>
</dbReference>
<dbReference type="GO" id="GO:0005829">
    <property type="term" value="C:cytosol"/>
    <property type="evidence" value="ECO:0007669"/>
    <property type="project" value="TreeGrafter"/>
</dbReference>
<evidence type="ECO:0000313" key="24">
    <source>
        <dbReference type="EMBL" id="HAB2155046.1"/>
    </source>
</evidence>
<accession>A0A3V4PLB6</accession>
<evidence type="ECO:0000313" key="16">
    <source>
        <dbReference type="EMBL" id="EBZ8448600.1"/>
    </source>
</evidence>
<dbReference type="PANTHER" id="PTHR11680">
    <property type="entry name" value="SERINE HYDROXYMETHYLTRANSFERASE"/>
    <property type="match status" value="1"/>
</dbReference>
<keyword evidence="5 10" id="KW-0963">Cytoplasm</keyword>
<comment type="similarity">
    <text evidence="3 10">Belongs to the SHMT family.</text>
</comment>
<evidence type="ECO:0000313" key="33">
    <source>
        <dbReference type="EMBL" id="HAE1708226.1"/>
    </source>
</evidence>
<keyword evidence="22" id="KW-0032">Aminotransferase</keyword>
<reference evidence="24" key="5">
    <citation type="submission" date="2019-10" db="EMBL/GenBank/DDBJ databases">
        <authorList>
            <consortium name="NCBI Pathogen Detection Project"/>
        </authorList>
    </citation>
    <scope>NUCLEOTIDE SEQUENCE</scope>
    <source>
        <strain evidence="34">13-1494</strain>
        <strain evidence="32">NVSL 5618</strain>
        <strain evidence="24">Salmonella enterica</strain>
    </source>
</reference>
<dbReference type="GO" id="GO:0008483">
    <property type="term" value="F:transaminase activity"/>
    <property type="evidence" value="ECO:0007669"/>
    <property type="project" value="UniProtKB-KW"/>
</dbReference>
<dbReference type="EMBL" id="DAAHGY010000045">
    <property type="protein sequence ID" value="HAB6107605.1"/>
    <property type="molecule type" value="Genomic_DNA"/>
</dbReference>
<dbReference type="EMBL" id="DAAGXZ010000028">
    <property type="protein sequence ID" value="HAB5002398.1"/>
    <property type="molecule type" value="Genomic_DNA"/>
</dbReference>
<dbReference type="InterPro" id="IPR015421">
    <property type="entry name" value="PyrdxlP-dep_Trfase_major"/>
</dbReference>
<dbReference type="EMBL" id="AAKZOM010000013">
    <property type="protein sequence ID" value="ECX6526504.1"/>
    <property type="molecule type" value="Genomic_DNA"/>
</dbReference>
<dbReference type="EMBL" id="AAKSEE010000017">
    <property type="protein sequence ID" value="ECV3273365.1"/>
    <property type="molecule type" value="Genomic_DNA"/>
</dbReference>
<evidence type="ECO:0000313" key="23">
    <source>
        <dbReference type="EMBL" id="EDI0345680.1"/>
    </source>
</evidence>
<evidence type="ECO:0000313" key="15">
    <source>
        <dbReference type="EMBL" id="EBO8602897.1"/>
    </source>
</evidence>
<evidence type="ECO:0000313" key="20">
    <source>
        <dbReference type="EMBL" id="ECV9567659.1"/>
    </source>
</evidence>
<proteinExistence type="inferred from homology"/>
<evidence type="ECO:0000256" key="6">
    <source>
        <dbReference type="ARBA" id="ARBA00022563"/>
    </source>
</evidence>
<dbReference type="PIRSF" id="PIRSF000412">
    <property type="entry name" value="SHMT"/>
    <property type="match status" value="1"/>
</dbReference>
<feature type="site" description="Plays an important role in substrate specificity" evidence="10">
    <location>
        <position position="228"/>
    </location>
</feature>
<dbReference type="Gene3D" id="3.90.1150.10">
    <property type="entry name" value="Aspartate Aminotransferase, domain 1"/>
    <property type="match status" value="1"/>
</dbReference>
<evidence type="ECO:0000313" key="19">
    <source>
        <dbReference type="EMBL" id="ECV3273365.1"/>
    </source>
</evidence>
<dbReference type="FunFam" id="3.40.640.10:FF:000001">
    <property type="entry name" value="Serine hydroxymethyltransferase"/>
    <property type="match status" value="1"/>
</dbReference>
<dbReference type="InterPro" id="IPR019798">
    <property type="entry name" value="Ser_HO-MeTrfase_PLP_BS"/>
</dbReference>
<dbReference type="SUPFAM" id="SSF53383">
    <property type="entry name" value="PLP-dependent transferases"/>
    <property type="match status" value="1"/>
</dbReference>
<dbReference type="InterPro" id="IPR015424">
    <property type="entry name" value="PyrdxlP-dep_Trfase"/>
</dbReference>
<comment type="subcellular location">
    <subcellularLocation>
        <location evidence="2 10">Cytoplasm</location>
    </subcellularLocation>
</comment>
<dbReference type="HAMAP" id="MF_00051">
    <property type="entry name" value="SHMT"/>
    <property type="match status" value="1"/>
</dbReference>
<dbReference type="Proteomes" id="UP000839890">
    <property type="component" value="Unassembled WGS sequence"/>
</dbReference>
<dbReference type="EMBL" id="AAMCSG010000014">
    <property type="protein sequence ID" value="EDG0105734.1"/>
    <property type="molecule type" value="Genomic_DNA"/>
</dbReference>
<evidence type="ECO:0000256" key="3">
    <source>
        <dbReference type="ARBA" id="ARBA00006376"/>
    </source>
</evidence>
<evidence type="ECO:0000313" key="14">
    <source>
        <dbReference type="EMBL" id="EBM9046863.1"/>
    </source>
</evidence>
<dbReference type="EMBL" id="DAAMFJ010000010">
    <property type="protein sequence ID" value="HAC6496900.1"/>
    <property type="molecule type" value="Genomic_DNA"/>
</dbReference>
<dbReference type="EMBL" id="DAAGCC010000011">
    <property type="protein sequence ID" value="HAB2456854.1"/>
    <property type="molecule type" value="Genomic_DNA"/>
</dbReference>
<keyword evidence="7 10" id="KW-0028">Amino-acid biosynthesis</keyword>
<dbReference type="EMBL" id="AAGEBA010000009">
    <property type="protein sequence ID" value="EBM9046863.1"/>
    <property type="molecule type" value="Genomic_DNA"/>
</dbReference>
<evidence type="ECO:0000256" key="2">
    <source>
        <dbReference type="ARBA" id="ARBA00004496"/>
    </source>
</evidence>
<evidence type="ECO:0000313" key="22">
    <source>
        <dbReference type="EMBL" id="EDG0105734.1"/>
    </source>
</evidence>
<feature type="binding site" evidence="10">
    <location>
        <begin position="124"/>
        <end position="126"/>
    </location>
    <ligand>
        <name>(6S)-5,6,7,8-tetrahydrofolate</name>
        <dbReference type="ChEBI" id="CHEBI:57453"/>
    </ligand>
</feature>